<dbReference type="RefSeq" id="WP_274044663.1">
    <property type="nucleotide sequence ID" value="NZ_JANCPR020000012.1"/>
</dbReference>
<keyword evidence="3" id="KW-1185">Reference proteome</keyword>
<evidence type="ECO:0000256" key="1">
    <source>
        <dbReference type="SAM" id="SignalP"/>
    </source>
</evidence>
<accession>A0ABT6ZWC2</accession>
<dbReference type="InterPro" id="IPR006311">
    <property type="entry name" value="TAT_signal"/>
</dbReference>
<feature type="chain" id="PRO_5046705251" description="Secreted protein" evidence="1">
    <location>
        <begin position="27"/>
        <end position="159"/>
    </location>
</feature>
<dbReference type="PROSITE" id="PS51318">
    <property type="entry name" value="TAT"/>
    <property type="match status" value="1"/>
</dbReference>
<dbReference type="EMBL" id="JANCPR020000012">
    <property type="protein sequence ID" value="MDJ1133104.1"/>
    <property type="molecule type" value="Genomic_DNA"/>
</dbReference>
<gene>
    <name evidence="2" type="ORF">NMN56_014250</name>
</gene>
<feature type="signal peptide" evidence="1">
    <location>
        <begin position="1"/>
        <end position="26"/>
    </location>
</feature>
<name>A0ABT6ZWC2_9ACTN</name>
<comment type="caution">
    <text evidence="2">The sequence shown here is derived from an EMBL/GenBank/DDBJ whole genome shotgun (WGS) entry which is preliminary data.</text>
</comment>
<evidence type="ECO:0000313" key="2">
    <source>
        <dbReference type="EMBL" id="MDJ1133104.1"/>
    </source>
</evidence>
<dbReference type="Proteomes" id="UP001214441">
    <property type="component" value="Unassembled WGS sequence"/>
</dbReference>
<organism evidence="2 3">
    <name type="scientific">Streptomyces iconiensis</name>
    <dbReference type="NCBI Taxonomy" id="1384038"/>
    <lineage>
        <taxon>Bacteria</taxon>
        <taxon>Bacillati</taxon>
        <taxon>Actinomycetota</taxon>
        <taxon>Actinomycetes</taxon>
        <taxon>Kitasatosporales</taxon>
        <taxon>Streptomycetaceae</taxon>
        <taxon>Streptomyces</taxon>
    </lineage>
</organism>
<reference evidence="2 3" key="1">
    <citation type="submission" date="2023-05" db="EMBL/GenBank/DDBJ databases">
        <title>Streptantibioticus silvisoli sp. nov., acidotolerant actinomycetes 1 from pine litter.</title>
        <authorList>
            <person name="Swiecimska M."/>
            <person name="Golinska P."/>
            <person name="Sangal V."/>
            <person name="Wachnowicz B."/>
            <person name="Goodfellow M."/>
        </authorList>
    </citation>
    <scope>NUCLEOTIDE SEQUENCE [LARGE SCALE GENOMIC DNA]</scope>
    <source>
        <strain evidence="2 3">DSM 42109</strain>
    </source>
</reference>
<keyword evidence="1" id="KW-0732">Signal</keyword>
<sequence>MRARRLFVTAAGTGIMALAIAGPAAAQPAGAASQARPAGTAEEVRPMDGCTFFWCGTVGNGTKTRVKICESWGKDGANQAYQKKAACKSGRTSYVKPGQTRGTDTDEDLDALYVPKGKTFKGSYVCTFGGSKGKMTWTHKKSGWWKFGTDCEVLVRSVS</sequence>
<evidence type="ECO:0008006" key="4">
    <source>
        <dbReference type="Google" id="ProtNLM"/>
    </source>
</evidence>
<protein>
    <recommendedName>
        <fullName evidence="4">Secreted protein</fullName>
    </recommendedName>
</protein>
<proteinExistence type="predicted"/>
<evidence type="ECO:0000313" key="3">
    <source>
        <dbReference type="Proteomes" id="UP001214441"/>
    </source>
</evidence>